<keyword evidence="2" id="KW-0090">Biological rhythms</keyword>
<dbReference type="SMART" id="SM00700">
    <property type="entry name" value="JHBP"/>
    <property type="match status" value="1"/>
</dbReference>
<protein>
    <submittedName>
        <fullName evidence="4">Protein takeout</fullName>
    </submittedName>
</protein>
<dbReference type="GO" id="GO:0005615">
    <property type="term" value="C:extracellular space"/>
    <property type="evidence" value="ECO:0007669"/>
    <property type="project" value="TreeGrafter"/>
</dbReference>
<name>A0AAU6SGY2_MACHI</name>
<dbReference type="GO" id="GO:0007623">
    <property type="term" value="P:circadian rhythm"/>
    <property type="evidence" value="ECO:0007669"/>
    <property type="project" value="UniProtKB-ARBA"/>
</dbReference>
<proteinExistence type="evidence at transcript level"/>
<dbReference type="Gene3D" id="3.15.10.30">
    <property type="entry name" value="Haemolymph juvenile hormone binding protein"/>
    <property type="match status" value="1"/>
</dbReference>
<organism evidence="4">
    <name type="scientific">Maconellicoccus hirsutus</name>
    <name type="common">Pink hibiscus mealybug</name>
    <dbReference type="NCBI Taxonomy" id="177089"/>
    <lineage>
        <taxon>Eukaryota</taxon>
        <taxon>Metazoa</taxon>
        <taxon>Ecdysozoa</taxon>
        <taxon>Arthropoda</taxon>
        <taxon>Hexapoda</taxon>
        <taxon>Insecta</taxon>
        <taxon>Pterygota</taxon>
        <taxon>Neoptera</taxon>
        <taxon>Paraneoptera</taxon>
        <taxon>Hemiptera</taxon>
        <taxon>Sternorrhyncha</taxon>
        <taxon>Coccoidea</taxon>
        <taxon>Pseudococcidae</taxon>
        <taxon>Maconellicoccus</taxon>
    </lineage>
</organism>
<dbReference type="AlphaFoldDB" id="A0AAU6SGY2"/>
<dbReference type="PANTHER" id="PTHR11008">
    <property type="entry name" value="PROTEIN TAKEOUT-LIKE PROTEIN"/>
    <property type="match status" value="1"/>
</dbReference>
<evidence type="ECO:0000256" key="1">
    <source>
        <dbReference type="ARBA" id="ARBA00022729"/>
    </source>
</evidence>
<sequence>MKESLERLRPFLKTGIPELSIPSFEPLILPEITLNQGKGPINLQTTFNNLHLWGLSVFDIKEFRSKMESNQLKFKLLYPYLMSKSIYRINGRVLMLPIEGDGVSEGNYTNVESVVQIQGSRIRQNGNTFFFVEKATVSLDVSHVSIYFDNLFNGDKELGDSMNTFLNDNWKSIMKDMRPVFEESIGAMVKELFNSMYNKLPLEEILPL</sequence>
<dbReference type="PANTHER" id="PTHR11008:SF39">
    <property type="entry name" value="CIRCADIAN CLOCK-CONTROLLED PROTEIN-LIKE PROTEIN"/>
    <property type="match status" value="1"/>
</dbReference>
<dbReference type="InterPro" id="IPR038606">
    <property type="entry name" value="To_sf"/>
</dbReference>
<dbReference type="EMBL" id="OR247751">
    <property type="protein sequence ID" value="WZP32408.1"/>
    <property type="molecule type" value="mRNA"/>
</dbReference>
<reference evidence="4" key="1">
    <citation type="submission" date="2023-06" db="EMBL/GenBank/DDBJ databases">
        <title>Takout-proteins of Maconellicoccus hirsutus.</title>
        <authorList>
            <person name="S S.B."/>
            <person name="Negi N."/>
            <person name="Nagarjuna Reddy K."/>
            <person name="R G.G."/>
        </authorList>
    </citation>
    <scope>NUCLEOTIDE SEQUENCE</scope>
</reference>
<dbReference type="InterPro" id="IPR010562">
    <property type="entry name" value="Haemolymph_juvenile_hormone-bd"/>
</dbReference>
<keyword evidence="1" id="KW-0732">Signal</keyword>
<dbReference type="FunFam" id="3.15.10.30:FF:000001">
    <property type="entry name" value="Takeout-like protein 1"/>
    <property type="match status" value="1"/>
</dbReference>
<comment type="similarity">
    <text evidence="3">Belongs to the TO family.</text>
</comment>
<evidence type="ECO:0000313" key="4">
    <source>
        <dbReference type="EMBL" id="WZP32408.1"/>
    </source>
</evidence>
<evidence type="ECO:0000256" key="2">
    <source>
        <dbReference type="ARBA" id="ARBA00023108"/>
    </source>
</evidence>
<accession>A0AAU6SGY2</accession>
<evidence type="ECO:0000256" key="3">
    <source>
        <dbReference type="ARBA" id="ARBA00060902"/>
    </source>
</evidence>
<dbReference type="Pfam" id="PF06585">
    <property type="entry name" value="JHBP"/>
    <property type="match status" value="1"/>
</dbReference>